<dbReference type="PANTHER" id="PTHR27002">
    <property type="entry name" value="RECEPTOR-LIKE SERINE/THREONINE-PROTEIN KINASE SD1-8"/>
    <property type="match status" value="1"/>
</dbReference>
<keyword evidence="2" id="KW-1003">Cell membrane</keyword>
<dbReference type="GO" id="GO:0004674">
    <property type="term" value="F:protein serine/threonine kinase activity"/>
    <property type="evidence" value="ECO:0007669"/>
    <property type="project" value="UniProtKB-KW"/>
</dbReference>
<comment type="catalytic activity">
    <reaction evidence="11 13">
        <text>L-threonyl-[protein] + ATP = O-phospho-L-threonyl-[protein] + ADP + H(+)</text>
        <dbReference type="Rhea" id="RHEA:46608"/>
        <dbReference type="Rhea" id="RHEA-COMP:11060"/>
        <dbReference type="Rhea" id="RHEA-COMP:11605"/>
        <dbReference type="ChEBI" id="CHEBI:15378"/>
        <dbReference type="ChEBI" id="CHEBI:30013"/>
        <dbReference type="ChEBI" id="CHEBI:30616"/>
        <dbReference type="ChEBI" id="CHEBI:61977"/>
        <dbReference type="ChEBI" id="CHEBI:456216"/>
        <dbReference type="EC" id="2.7.11.1"/>
    </reaction>
</comment>
<dbReference type="PROSITE" id="PS50011">
    <property type="entry name" value="PROTEIN_KINASE_DOM"/>
    <property type="match status" value="1"/>
</dbReference>
<dbReference type="Pfam" id="PF01453">
    <property type="entry name" value="B_lectin"/>
    <property type="match status" value="1"/>
</dbReference>
<evidence type="ECO:0000259" key="19">
    <source>
        <dbReference type="PROSITE" id="PS50948"/>
    </source>
</evidence>
<dbReference type="InterPro" id="IPR003609">
    <property type="entry name" value="Pan_app"/>
</dbReference>
<dbReference type="SMART" id="SM00108">
    <property type="entry name" value="B_lectin"/>
    <property type="match status" value="1"/>
</dbReference>
<evidence type="ECO:0000256" key="16">
    <source>
        <dbReference type="SAM" id="SignalP"/>
    </source>
</evidence>
<dbReference type="Pfam" id="PF08276">
    <property type="entry name" value="PAN_2"/>
    <property type="match status" value="1"/>
</dbReference>
<comment type="subcellular location">
    <subcellularLocation>
        <location evidence="1">Cell membrane</location>
        <topology evidence="1">Single-pass type I membrane protein</topology>
    </subcellularLocation>
</comment>
<dbReference type="InterPro" id="IPR036426">
    <property type="entry name" value="Bulb-type_lectin_dom_sf"/>
</dbReference>
<dbReference type="GO" id="GO:0048544">
    <property type="term" value="P:recognition of pollen"/>
    <property type="evidence" value="ECO:0007669"/>
    <property type="project" value="InterPro"/>
</dbReference>
<dbReference type="SMART" id="SM00473">
    <property type="entry name" value="PAN_AP"/>
    <property type="match status" value="1"/>
</dbReference>
<evidence type="ECO:0000256" key="14">
    <source>
        <dbReference type="PROSITE-ProRule" id="PRU10141"/>
    </source>
</evidence>
<keyword evidence="6 13" id="KW-0547">Nucleotide-binding</keyword>
<dbReference type="InterPro" id="IPR000858">
    <property type="entry name" value="S_locus_glycoprot_dom"/>
</dbReference>
<dbReference type="PROSITE" id="PS50948">
    <property type="entry name" value="PAN"/>
    <property type="match status" value="1"/>
</dbReference>
<dbReference type="GO" id="GO:0005886">
    <property type="term" value="C:plasma membrane"/>
    <property type="evidence" value="ECO:0007669"/>
    <property type="project" value="UniProtKB-SubCell"/>
</dbReference>
<dbReference type="InterPro" id="IPR001245">
    <property type="entry name" value="Ser-Thr/Tyr_kinase_cat_dom"/>
</dbReference>
<dbReference type="PANTHER" id="PTHR27002:SF1095">
    <property type="entry name" value="G-TYPE LECTIN S-RECEPTOR-LIKE SERINE_THREONINE-PROTEIN KINASE RKS1"/>
    <property type="match status" value="1"/>
</dbReference>
<gene>
    <name evidence="20" type="ORF">CEURO_LOCUS8262</name>
</gene>
<dbReference type="PIRSF" id="PIRSF000641">
    <property type="entry name" value="SRK"/>
    <property type="match status" value="1"/>
</dbReference>
<evidence type="ECO:0000256" key="2">
    <source>
        <dbReference type="ARBA" id="ARBA00022475"/>
    </source>
</evidence>
<dbReference type="CDD" id="cd14066">
    <property type="entry name" value="STKc_IRAK"/>
    <property type="match status" value="1"/>
</dbReference>
<evidence type="ECO:0000256" key="1">
    <source>
        <dbReference type="ARBA" id="ARBA00004251"/>
    </source>
</evidence>
<evidence type="ECO:0000256" key="7">
    <source>
        <dbReference type="ARBA" id="ARBA00022777"/>
    </source>
</evidence>
<dbReference type="SUPFAM" id="SSF51110">
    <property type="entry name" value="alpha-D-mannose-specific plant lectins"/>
    <property type="match status" value="1"/>
</dbReference>
<dbReference type="Pfam" id="PF07714">
    <property type="entry name" value="PK_Tyr_Ser-Thr"/>
    <property type="match status" value="1"/>
</dbReference>
<keyword evidence="15" id="KW-0812">Transmembrane</keyword>
<keyword evidence="4 13" id="KW-0808">Transferase</keyword>
<feature type="domain" description="Protein kinase" evidence="17">
    <location>
        <begin position="517"/>
        <end position="810"/>
    </location>
</feature>
<dbReference type="InterPro" id="IPR024171">
    <property type="entry name" value="SRK-like_kinase"/>
</dbReference>
<dbReference type="OrthoDB" id="1933550at2759"/>
<dbReference type="EMBL" id="CAMAPE010000015">
    <property type="protein sequence ID" value="CAH9082394.1"/>
    <property type="molecule type" value="Genomic_DNA"/>
</dbReference>
<evidence type="ECO:0000256" key="8">
    <source>
        <dbReference type="ARBA" id="ARBA00022840"/>
    </source>
</evidence>
<organism evidence="20 21">
    <name type="scientific">Cuscuta europaea</name>
    <name type="common">European dodder</name>
    <dbReference type="NCBI Taxonomy" id="41803"/>
    <lineage>
        <taxon>Eukaryota</taxon>
        <taxon>Viridiplantae</taxon>
        <taxon>Streptophyta</taxon>
        <taxon>Embryophyta</taxon>
        <taxon>Tracheophyta</taxon>
        <taxon>Spermatophyta</taxon>
        <taxon>Magnoliopsida</taxon>
        <taxon>eudicotyledons</taxon>
        <taxon>Gunneridae</taxon>
        <taxon>Pentapetalae</taxon>
        <taxon>asterids</taxon>
        <taxon>lamiids</taxon>
        <taxon>Solanales</taxon>
        <taxon>Convolvulaceae</taxon>
        <taxon>Cuscuteae</taxon>
        <taxon>Cuscuta</taxon>
        <taxon>Cuscuta subgen. Cuscuta</taxon>
    </lineage>
</organism>
<feature type="transmembrane region" description="Helical" evidence="15">
    <location>
        <begin position="440"/>
        <end position="462"/>
    </location>
</feature>
<dbReference type="Gene3D" id="3.50.4.10">
    <property type="entry name" value="Hepatocyte Growth Factor"/>
    <property type="match status" value="1"/>
</dbReference>
<dbReference type="Gene3D" id="3.30.200.20">
    <property type="entry name" value="Phosphorylase Kinase, domain 1"/>
    <property type="match status" value="1"/>
</dbReference>
<dbReference type="FunFam" id="2.90.10.10:FF:000005">
    <property type="entry name" value="G-type lectin S-receptor-like serine/threonine-protein kinase"/>
    <property type="match status" value="1"/>
</dbReference>
<dbReference type="InterPro" id="IPR011009">
    <property type="entry name" value="Kinase-like_dom_sf"/>
</dbReference>
<evidence type="ECO:0000256" key="5">
    <source>
        <dbReference type="ARBA" id="ARBA00022729"/>
    </source>
</evidence>
<dbReference type="CDD" id="cd00028">
    <property type="entry name" value="B_lectin"/>
    <property type="match status" value="1"/>
</dbReference>
<reference evidence="20" key="1">
    <citation type="submission" date="2022-07" db="EMBL/GenBank/DDBJ databases">
        <authorList>
            <person name="Macas J."/>
            <person name="Novak P."/>
            <person name="Neumann P."/>
        </authorList>
    </citation>
    <scope>NUCLEOTIDE SEQUENCE</scope>
</reference>
<dbReference type="GO" id="GO:0005524">
    <property type="term" value="F:ATP binding"/>
    <property type="evidence" value="ECO:0007669"/>
    <property type="project" value="UniProtKB-UniRule"/>
</dbReference>
<feature type="binding site" evidence="14">
    <location>
        <position position="545"/>
    </location>
    <ligand>
        <name>ATP</name>
        <dbReference type="ChEBI" id="CHEBI:30616"/>
    </ligand>
</feature>
<dbReference type="SUPFAM" id="SSF56112">
    <property type="entry name" value="Protein kinase-like (PK-like)"/>
    <property type="match status" value="1"/>
</dbReference>
<dbReference type="AlphaFoldDB" id="A0A9P0Z0L2"/>
<keyword evidence="8 13" id="KW-0067">ATP-binding</keyword>
<evidence type="ECO:0000259" key="18">
    <source>
        <dbReference type="PROSITE" id="PS50927"/>
    </source>
</evidence>
<evidence type="ECO:0000256" key="11">
    <source>
        <dbReference type="ARBA" id="ARBA00047899"/>
    </source>
</evidence>
<dbReference type="PROSITE" id="PS50927">
    <property type="entry name" value="BULB_LECTIN"/>
    <property type="match status" value="1"/>
</dbReference>
<keyword evidence="10" id="KW-0325">Glycoprotein</keyword>
<keyword evidence="7 13" id="KW-0418">Kinase</keyword>
<evidence type="ECO:0000313" key="21">
    <source>
        <dbReference type="Proteomes" id="UP001152484"/>
    </source>
</evidence>
<dbReference type="Proteomes" id="UP001152484">
    <property type="component" value="Unassembled WGS sequence"/>
</dbReference>
<evidence type="ECO:0000256" key="9">
    <source>
        <dbReference type="ARBA" id="ARBA00023157"/>
    </source>
</evidence>
<evidence type="ECO:0000313" key="20">
    <source>
        <dbReference type="EMBL" id="CAH9082394.1"/>
    </source>
</evidence>
<dbReference type="InterPro" id="IPR001480">
    <property type="entry name" value="Bulb-type_lectin_dom"/>
</dbReference>
<dbReference type="SMART" id="SM00220">
    <property type="entry name" value="S_TKc"/>
    <property type="match status" value="1"/>
</dbReference>
<dbReference type="FunFam" id="3.30.200.20:FF:000195">
    <property type="entry name" value="G-type lectin S-receptor-like serine/threonine-protein kinase"/>
    <property type="match status" value="1"/>
</dbReference>
<dbReference type="EC" id="2.7.11.1" evidence="13"/>
<proteinExistence type="inferred from homology"/>
<dbReference type="FunFam" id="1.10.510.10:FF:000060">
    <property type="entry name" value="G-type lectin S-receptor-like serine/threonine-protein kinase"/>
    <property type="match status" value="1"/>
</dbReference>
<dbReference type="InterPro" id="IPR017441">
    <property type="entry name" value="Protein_kinase_ATP_BS"/>
</dbReference>
<evidence type="ECO:0000256" key="13">
    <source>
        <dbReference type="PIRNR" id="PIRNR000641"/>
    </source>
</evidence>
<sequence>MGRQSFIFASSLTFLVCFSSSTDTITFNQTLKDGDFLLSNSKSFALGFFTPQNSIGKRYLGIWFQQIPVQTVVWVANRDTPVNGPSGILLFDAAGNLVVRDQKSNVSVWSTNLNGSKPDSRYSSAQLLDSGNLVLHPDVRGLPTWQSFDYPTNTLLPSMKLWVDKKSGGGPRFLSSWKSSDDPSTGQYTFGMELTGSPQVFLYRSWARIWRTGPWNGVELSGAPEVSQTHGIINLNYTDTVDEVSLTYSLRDVSVHSILVLNESGTVNRLVWQGKDKGWVGVWSAPEDKCDVYGGCGAFSTCNLASLDCSCLTGYEPKSTQEGSSSGGCVRGSQTDTSLCHSGEGFIKLTKVKIPDAKMAVVNRTIGLKECQEVCLSNCSCMGYASSNITSGGMGCITWYGDLIDMRELANGGQDMYIRASAADLKKLEMKSRGHHGAKVIIKVSLAVVAGAVILLLSCLIMKIRKGKRQRRNTKDLIDSNLQSYDESLMGDHVDETGSADVSLYALKTLQTATDNFSDENKLGQGGFGAVYKGKLPNGQVVAVKRLSRTSGQGTEEFKNEVTLIAKLQHRNLVKLLGCCIQQGEKMLVYEHLPNKGLDGFIFDSKERESLDWAKRFEIILGIARGLLYLHRDSRLRIIHRDLKASNVLLDASMNPKISDFGMARIFGTGQNQANTNRVVGTYGYMSPEYAMEGQFSVKSDVFSFGVLLLEIVCGRKNKNPYKENSLNLIGDMWDLWREGTALDLVDPLLGKSYDGGQVLRCIHVGLLCVQAMQNDRPTMSEVVFMLCNETKLPPPNRPGFILLRKETCLPSSSISTTKSNSVNSLSMTKIEGR</sequence>
<keyword evidence="3 13" id="KW-0723">Serine/threonine-protein kinase</keyword>
<evidence type="ECO:0000256" key="3">
    <source>
        <dbReference type="ARBA" id="ARBA00022527"/>
    </source>
</evidence>
<evidence type="ECO:0000256" key="10">
    <source>
        <dbReference type="ARBA" id="ARBA00023180"/>
    </source>
</evidence>
<dbReference type="CDD" id="cd01098">
    <property type="entry name" value="PAN_AP_plant"/>
    <property type="match status" value="1"/>
</dbReference>
<name>A0A9P0Z0L2_CUSEU</name>
<feature type="domain" description="Bulb-type lectin" evidence="18">
    <location>
        <begin position="22"/>
        <end position="148"/>
    </location>
</feature>
<keyword evidence="9" id="KW-1015">Disulfide bond</keyword>
<dbReference type="InterPro" id="IPR008271">
    <property type="entry name" value="Ser/Thr_kinase_AS"/>
</dbReference>
<keyword evidence="5 16" id="KW-0732">Signal</keyword>
<dbReference type="Gene3D" id="2.90.10.10">
    <property type="entry name" value="Bulb-type lectin domain"/>
    <property type="match status" value="1"/>
</dbReference>
<feature type="signal peptide" evidence="16">
    <location>
        <begin position="1"/>
        <end position="24"/>
    </location>
</feature>
<feature type="chain" id="PRO_5040279470" description="Receptor-like serine/threonine-protein kinase" evidence="16">
    <location>
        <begin position="25"/>
        <end position="834"/>
    </location>
</feature>
<accession>A0A9P0Z0L2</accession>
<feature type="domain" description="Apple" evidence="19">
    <location>
        <begin position="340"/>
        <end position="421"/>
    </location>
</feature>
<keyword evidence="15" id="KW-0472">Membrane</keyword>
<evidence type="ECO:0000259" key="17">
    <source>
        <dbReference type="PROSITE" id="PS50011"/>
    </source>
</evidence>
<dbReference type="PROSITE" id="PS00107">
    <property type="entry name" value="PROTEIN_KINASE_ATP"/>
    <property type="match status" value="1"/>
</dbReference>
<dbReference type="InterPro" id="IPR000719">
    <property type="entry name" value="Prot_kinase_dom"/>
</dbReference>
<dbReference type="Pfam" id="PF00954">
    <property type="entry name" value="S_locus_glycop"/>
    <property type="match status" value="1"/>
</dbReference>
<evidence type="ECO:0000256" key="15">
    <source>
        <dbReference type="SAM" id="Phobius"/>
    </source>
</evidence>
<evidence type="ECO:0000256" key="12">
    <source>
        <dbReference type="ARBA" id="ARBA00048679"/>
    </source>
</evidence>
<comment type="catalytic activity">
    <reaction evidence="12 13">
        <text>L-seryl-[protein] + ATP = O-phospho-L-seryl-[protein] + ADP + H(+)</text>
        <dbReference type="Rhea" id="RHEA:17989"/>
        <dbReference type="Rhea" id="RHEA-COMP:9863"/>
        <dbReference type="Rhea" id="RHEA-COMP:11604"/>
        <dbReference type="ChEBI" id="CHEBI:15378"/>
        <dbReference type="ChEBI" id="CHEBI:29999"/>
        <dbReference type="ChEBI" id="CHEBI:30616"/>
        <dbReference type="ChEBI" id="CHEBI:83421"/>
        <dbReference type="ChEBI" id="CHEBI:456216"/>
        <dbReference type="EC" id="2.7.11.1"/>
    </reaction>
</comment>
<dbReference type="PROSITE" id="PS00108">
    <property type="entry name" value="PROTEIN_KINASE_ST"/>
    <property type="match status" value="1"/>
</dbReference>
<dbReference type="Gene3D" id="1.10.510.10">
    <property type="entry name" value="Transferase(Phosphotransferase) domain 1"/>
    <property type="match status" value="1"/>
</dbReference>
<keyword evidence="21" id="KW-1185">Reference proteome</keyword>
<keyword evidence="15" id="KW-1133">Transmembrane helix</keyword>
<evidence type="ECO:0000256" key="4">
    <source>
        <dbReference type="ARBA" id="ARBA00022679"/>
    </source>
</evidence>
<protein>
    <recommendedName>
        <fullName evidence="13">Receptor-like serine/threonine-protein kinase</fullName>
        <ecNumber evidence="13">2.7.11.1</ecNumber>
    </recommendedName>
</protein>
<comment type="caution">
    <text evidence="20">The sequence shown here is derived from an EMBL/GenBank/DDBJ whole genome shotgun (WGS) entry which is preliminary data.</text>
</comment>
<comment type="similarity">
    <text evidence="13">Belongs to the protein kinase superfamily. Ser/Thr protein kinase family.</text>
</comment>
<evidence type="ECO:0000256" key="6">
    <source>
        <dbReference type="ARBA" id="ARBA00022741"/>
    </source>
</evidence>